<dbReference type="Proteomes" id="UP000256645">
    <property type="component" value="Unassembled WGS sequence"/>
</dbReference>
<dbReference type="EMBL" id="PDLM01000017">
    <property type="protein sequence ID" value="RDW58687.1"/>
    <property type="molecule type" value="Genomic_DNA"/>
</dbReference>
<feature type="compositionally biased region" description="Basic and acidic residues" evidence="1">
    <location>
        <begin position="149"/>
        <end position="159"/>
    </location>
</feature>
<name>A0A3D8QAI8_9HELO</name>
<evidence type="ECO:0000313" key="2">
    <source>
        <dbReference type="EMBL" id="RDW58687.1"/>
    </source>
</evidence>
<evidence type="ECO:0000256" key="1">
    <source>
        <dbReference type="SAM" id="MobiDB-lite"/>
    </source>
</evidence>
<accession>A0A3D8QAI8</accession>
<feature type="region of interest" description="Disordered" evidence="1">
    <location>
        <begin position="121"/>
        <end position="187"/>
    </location>
</feature>
<evidence type="ECO:0008006" key="4">
    <source>
        <dbReference type="Google" id="ProtNLM"/>
    </source>
</evidence>
<feature type="compositionally biased region" description="Polar residues" evidence="1">
    <location>
        <begin position="177"/>
        <end position="187"/>
    </location>
</feature>
<protein>
    <recommendedName>
        <fullName evidence="4">BTB domain-containing protein</fullName>
    </recommendedName>
</protein>
<organism evidence="2 3">
    <name type="scientific">Coleophoma cylindrospora</name>
    <dbReference type="NCBI Taxonomy" id="1849047"/>
    <lineage>
        <taxon>Eukaryota</taxon>
        <taxon>Fungi</taxon>
        <taxon>Dikarya</taxon>
        <taxon>Ascomycota</taxon>
        <taxon>Pezizomycotina</taxon>
        <taxon>Leotiomycetes</taxon>
        <taxon>Helotiales</taxon>
        <taxon>Dermateaceae</taxon>
        <taxon>Coleophoma</taxon>
    </lineage>
</organism>
<comment type="caution">
    <text evidence="2">The sequence shown here is derived from an EMBL/GenBank/DDBJ whole genome shotgun (WGS) entry which is preliminary data.</text>
</comment>
<dbReference type="AlphaFoldDB" id="A0A3D8QAI8"/>
<gene>
    <name evidence="2" type="ORF">BP6252_13163</name>
</gene>
<dbReference type="OrthoDB" id="5326346at2759"/>
<proteinExistence type="predicted"/>
<evidence type="ECO:0000313" key="3">
    <source>
        <dbReference type="Proteomes" id="UP000256645"/>
    </source>
</evidence>
<sequence length="393" mass="44966">MQVCVGTNSLIGWRLAALEQCDDKPVWRSQPTSLFNGNLLLQRAFCQYSTDIYYNLWSYLARNKYRAGFYTGKIDMAWPPTWPEKSEELHILDPNGDVLLIFERRPEIDVAEYLDEESFAHKWEDEPKPTTENPFPDGSMSKEPAPDWLEPHPSTKYDPDTVGTEAGAELDNEPARPQSSTDSVSTASWTESKIQKVQIRVSSKHLILASATFRRCLGSDEFLEGRTLQTTGNVVIQLVDEDPDSMVIILCIIHGLTRKVPRQVNLETLTKLAFVVNHRQIHEAVEPFSDIWIENLKRGPLSSSYIPEVLSWLFIFWVFQKEDGFRQMSQILECESDHRLEDEVHTGTPIPASIISEFTPIKDIPICFKTMCKALFKQNAYTALGAQYKLYRI</sequence>
<keyword evidence="3" id="KW-1185">Reference proteome</keyword>
<reference evidence="2 3" key="1">
    <citation type="journal article" date="2018" name="IMA Fungus">
        <title>IMA Genome-F 9: Draft genome sequence of Annulohypoxylon stygium, Aspergillus mulundensis, Berkeleyomyces basicola (syn. Thielaviopsis basicola), Ceratocystis smalleyi, two Cercospora beticola strains, Coleophoma cylindrospora, Fusarium fracticaudum, Phialophora cf. hyalina, and Morchella septimelata.</title>
        <authorList>
            <person name="Wingfield B.D."/>
            <person name="Bills G.F."/>
            <person name="Dong Y."/>
            <person name="Huang W."/>
            <person name="Nel W.J."/>
            <person name="Swalarsk-Parry B.S."/>
            <person name="Vaghefi N."/>
            <person name="Wilken P.M."/>
            <person name="An Z."/>
            <person name="de Beer Z.W."/>
            <person name="De Vos L."/>
            <person name="Chen L."/>
            <person name="Duong T.A."/>
            <person name="Gao Y."/>
            <person name="Hammerbacher A."/>
            <person name="Kikkert J.R."/>
            <person name="Li Y."/>
            <person name="Li H."/>
            <person name="Li K."/>
            <person name="Li Q."/>
            <person name="Liu X."/>
            <person name="Ma X."/>
            <person name="Naidoo K."/>
            <person name="Pethybridge S.J."/>
            <person name="Sun J."/>
            <person name="Steenkamp E.T."/>
            <person name="van der Nest M.A."/>
            <person name="van Wyk S."/>
            <person name="Wingfield M.J."/>
            <person name="Xiong C."/>
            <person name="Yue Q."/>
            <person name="Zhang X."/>
        </authorList>
    </citation>
    <scope>NUCLEOTIDE SEQUENCE [LARGE SCALE GENOMIC DNA]</scope>
    <source>
        <strain evidence="2 3">BP6252</strain>
    </source>
</reference>